<evidence type="ECO:0000313" key="3">
    <source>
        <dbReference type="EMBL" id="AVM81135.1"/>
    </source>
</evidence>
<feature type="region of interest" description="Disordered" evidence="1">
    <location>
        <begin position="44"/>
        <end position="70"/>
    </location>
</feature>
<dbReference type="InterPro" id="IPR000477">
    <property type="entry name" value="RT_dom"/>
</dbReference>
<accession>A0A2P1G843</accession>
<geneLocation type="mitochondrion" evidence="3"/>
<dbReference type="PANTHER" id="PTHR33642:SF4">
    <property type="entry name" value="COX1_OXI3 INTRON 1 PROTEIN-RELATED"/>
    <property type="match status" value="1"/>
</dbReference>
<reference evidence="3" key="1">
    <citation type="journal article" date="2018" name="BMC Genomics">
        <title>Comparative mitochondrial genomics of cryptophyte algae: gene shuffling and dynamic mobile genetic elements.</title>
        <authorList>
            <person name="Kim J.I."/>
            <person name="Yoon H.S."/>
            <person name="Yi G."/>
            <person name="Shin W."/>
            <person name="Archibald J.M."/>
        </authorList>
    </citation>
    <scope>NUCLEOTIDE SEQUENCE</scope>
    <source>
        <strain evidence="3">CCMP1868</strain>
    </source>
</reference>
<organism evidence="3">
    <name type="scientific">Storeatula sp. CCMP1868</name>
    <dbReference type="NCBI Taxonomy" id="195070"/>
    <lineage>
        <taxon>Eukaryota</taxon>
        <taxon>Cryptophyceae</taxon>
        <taxon>Pyrenomonadales</taxon>
        <taxon>Pyrenomonadaceae</taxon>
        <taxon>Storeatula</taxon>
    </lineage>
</organism>
<evidence type="ECO:0000259" key="2">
    <source>
        <dbReference type="PROSITE" id="PS50878"/>
    </source>
</evidence>
<dbReference type="CDD" id="cd01651">
    <property type="entry name" value="RT_G2_intron"/>
    <property type="match status" value="1"/>
</dbReference>
<evidence type="ECO:0000256" key="1">
    <source>
        <dbReference type="SAM" id="MobiDB-lite"/>
    </source>
</evidence>
<dbReference type="Pfam" id="PF01348">
    <property type="entry name" value="Intron_maturas2"/>
    <property type="match status" value="1"/>
</dbReference>
<name>A0A2P1G843_9CRYP</name>
<dbReference type="GO" id="GO:0006315">
    <property type="term" value="P:homing of group II introns"/>
    <property type="evidence" value="ECO:0007669"/>
    <property type="project" value="TreeGrafter"/>
</dbReference>
<dbReference type="EMBL" id="MG680943">
    <property type="protein sequence ID" value="AVM81135.1"/>
    <property type="molecule type" value="Genomic_DNA"/>
</dbReference>
<sequence>MKSAPIKFSAQRILTTHLFIFRGSTVGNFIGIMSGSNFIQTRALSTGSGEEREKPSAVADQANNAPAPDVNSVSMEQCLLSYNYNIYGLFDLAVTPRKLAQAWNQLKSKPGMMSWGPDLETLDKISSNWFEVTSKKLLEGSFKYPPAQRIDISKVSGKTGVRPLTIAPLRIKIIEKALLNALEPIFEGAFIKEEISADSFLSTKNLRLSENKGAYSFTTKDGKKKCYKKTVLLKTIFHQTSFGFRPERSAHMALRRIKGLWRSNTVYMLDYKIKNTFDTVNKNRLKNCFNKHVVDPRFFVEIDKMLNAGYLQDSAFIIGELGVNQGSILSPFLFNIYMHDLDIFIDSLNKEYVGSKKHSEESGYGNAEARKSYRAFTAKYSDNMLKTLKKLGSKEKFLEQKNQDRRAHYKKFGRKLGIDKENRYVQYVRYADDFIIGIVGPRSFAVETQKLIDNFIKSTLHIKISLSEIVHRDQSAVEFLGHNIQLVNFNGKVRTKNAKLNAIKNHKARVLERLNSQNSRLASATADRAKKMMLCKVDKLTKDLNLKFNNKNLDLIGAIIAYDYVGEALAKSVNLKNARDLLNLRLKDSALLGSNESSAMDRWKTLLEHRFKNQESIGSSIFLEQYKRLRSDLNFEVDGVGKKLKALQKEYEEKCNALAAESIDQLTEDRKKHLLLSHSNKQKRKESELTFTGLFPEDTVLLSNLALDLTEEDLRKSSVRKLSIRANLSKLIAKLRLSGFVHPEKDKPCSCQKMLHNTEQEIISYFNAVMYGILNWFSGDDNFNKVKSIIESILRVSCLLTLKRKFNMASIRQVIEIYGKDVSLKSDQGPVRLISKDKVAAFPNKFNTKPRDVNDERFEYYSLLDQARFKQQGFSLLTKCSVEGCTNVDIEVHHIAKLHRKINKNGLITIVNRSGKRVSGLAGLLTAINRKQLSLCRFHHLEFEKQKFSPLDEGFLNLALNRNNEQFPLKYPENLETVFKGEPFQYKKN</sequence>
<dbReference type="GO" id="GO:0005739">
    <property type="term" value="C:mitochondrion"/>
    <property type="evidence" value="ECO:0007669"/>
    <property type="project" value="TreeGrafter"/>
</dbReference>
<dbReference type="SUPFAM" id="SSF56672">
    <property type="entry name" value="DNA/RNA polymerases"/>
    <property type="match status" value="1"/>
</dbReference>
<dbReference type="GO" id="GO:0090615">
    <property type="term" value="P:mitochondrial mRNA processing"/>
    <property type="evidence" value="ECO:0007669"/>
    <property type="project" value="TreeGrafter"/>
</dbReference>
<keyword evidence="3" id="KW-0496">Mitochondrion</keyword>
<dbReference type="PROSITE" id="PS50878">
    <property type="entry name" value="RT_POL"/>
    <property type="match status" value="1"/>
</dbReference>
<dbReference type="InterPro" id="IPR024937">
    <property type="entry name" value="Domain_X"/>
</dbReference>
<dbReference type="GO" id="GO:0003964">
    <property type="term" value="F:RNA-directed DNA polymerase activity"/>
    <property type="evidence" value="ECO:0007669"/>
    <property type="project" value="TreeGrafter"/>
</dbReference>
<dbReference type="Pfam" id="PF00078">
    <property type="entry name" value="RVT_1"/>
    <property type="match status" value="1"/>
</dbReference>
<proteinExistence type="predicted"/>
<protein>
    <recommendedName>
        <fullName evidence="2">Reverse transcriptase domain-containing protein</fullName>
    </recommendedName>
</protein>
<dbReference type="InterPro" id="IPR043502">
    <property type="entry name" value="DNA/RNA_pol_sf"/>
</dbReference>
<feature type="domain" description="Reverse transcriptase" evidence="2">
    <location>
        <begin position="133"/>
        <end position="484"/>
    </location>
</feature>
<dbReference type="AlphaFoldDB" id="A0A2P1G843"/>
<dbReference type="PANTHER" id="PTHR33642">
    <property type="entry name" value="COX1/OXI3 INTRON 1 PROTEIN-RELATED"/>
    <property type="match status" value="1"/>
</dbReference>
<gene>
    <name evidence="3" type="ORF">StoMt_p006</name>
</gene>